<dbReference type="InterPro" id="IPR002611">
    <property type="entry name" value="IstB_ATP-bd"/>
</dbReference>
<dbReference type="PANTHER" id="PTHR30050">
    <property type="entry name" value="CHROMOSOMAL REPLICATION INITIATOR PROTEIN DNAA"/>
    <property type="match status" value="1"/>
</dbReference>
<feature type="domain" description="IstB-like ATP-binding" evidence="1">
    <location>
        <begin position="126"/>
        <end position="266"/>
    </location>
</feature>
<dbReference type="SUPFAM" id="SSF52540">
    <property type="entry name" value="P-loop containing nucleoside triphosphate hydrolases"/>
    <property type="match status" value="1"/>
</dbReference>
<reference evidence="3 5" key="2">
    <citation type="submission" date="2016-09" db="EMBL/GenBank/DDBJ databases">
        <authorList>
            <consortium name="Pathogen Informatics"/>
        </authorList>
    </citation>
    <scope>NUCLEOTIDE SEQUENCE [LARGE SCALE GENOMIC DNA]</scope>
    <source>
        <strain evidence="3 5">82B</strain>
    </source>
</reference>
<reference evidence="2 4" key="1">
    <citation type="submission" date="2016-09" db="EMBL/GenBank/DDBJ databases">
        <authorList>
            <consortium name="Pathogen Informatics"/>
            <person name="Sun Q."/>
            <person name="Inoue M."/>
        </authorList>
    </citation>
    <scope>NUCLEOTIDE SEQUENCE [LARGE SCALE GENOMIC DNA]</scope>
    <source>
        <strain evidence="2 4">82C</strain>
    </source>
</reference>
<dbReference type="GO" id="GO:0005524">
    <property type="term" value="F:ATP binding"/>
    <property type="evidence" value="ECO:0007669"/>
    <property type="project" value="InterPro"/>
</dbReference>
<dbReference type="EMBL" id="FMPG01000013">
    <property type="protein sequence ID" value="SCT34731.1"/>
    <property type="molecule type" value="Genomic_DNA"/>
</dbReference>
<evidence type="ECO:0000259" key="1">
    <source>
        <dbReference type="Pfam" id="PF01695"/>
    </source>
</evidence>
<dbReference type="EMBL" id="FMPI01000017">
    <property type="protein sequence ID" value="SCT27163.1"/>
    <property type="molecule type" value="Genomic_DNA"/>
</dbReference>
<dbReference type="Proteomes" id="UP000095768">
    <property type="component" value="Unassembled WGS sequence"/>
</dbReference>
<accession>A0A1D4PW56</accession>
<gene>
    <name evidence="3" type="primary">dnaC_2</name>
    <name evidence="3" type="ORF">SAMEA2297795_02310</name>
    <name evidence="2" type="ORF">SAMEA2297796_02057</name>
</gene>
<evidence type="ECO:0000313" key="4">
    <source>
        <dbReference type="Proteomes" id="UP000095412"/>
    </source>
</evidence>
<dbReference type="GO" id="GO:0006260">
    <property type="term" value="P:DNA replication"/>
    <property type="evidence" value="ECO:0007669"/>
    <property type="project" value="TreeGrafter"/>
</dbReference>
<dbReference type="OrthoDB" id="2052561at2"/>
<sequence>MKSINDMGMNSELKDMKSKLKYSIEEQENDLRCERCGNLYDYVKFSNGSEVRIGCDCEMIELAKNNTSRYKDRIKRGKINSIFNHSMLNEDLKNATFDNYIPPNENLTRSKEIIQRYVSKFSMEKENKRSLLLQGSFGIGKSHLAMSALYELKAQGYTVLFADVAQLVSTYRDTYNKNSEMTEKELDRIIKSVDFLVLDDYGTSLTNYGKSKMFDVLNLRTGQNNIFTTNNTEQELAGDKDLSKIFSRMMKNTTTIKMSGEDYRLKR</sequence>
<dbReference type="PANTHER" id="PTHR30050:SF4">
    <property type="entry name" value="ATP-BINDING PROTEIN RV3427C IN INSERTION SEQUENCE-RELATED"/>
    <property type="match status" value="1"/>
</dbReference>
<evidence type="ECO:0000313" key="5">
    <source>
        <dbReference type="Proteomes" id="UP000095768"/>
    </source>
</evidence>
<organism evidence="3 5">
    <name type="scientific">Staphylococcus caeli</name>
    <dbReference type="NCBI Taxonomy" id="2201815"/>
    <lineage>
        <taxon>Bacteria</taxon>
        <taxon>Bacillati</taxon>
        <taxon>Bacillota</taxon>
        <taxon>Bacilli</taxon>
        <taxon>Bacillales</taxon>
        <taxon>Staphylococcaceae</taxon>
        <taxon>Staphylococcus</taxon>
    </lineage>
</organism>
<dbReference type="RefSeq" id="WP_069996225.1">
    <property type="nucleotide sequence ID" value="NZ_FMPG01000013.1"/>
</dbReference>
<dbReference type="Proteomes" id="UP000095412">
    <property type="component" value="Unassembled WGS sequence"/>
</dbReference>
<dbReference type="InterPro" id="IPR027417">
    <property type="entry name" value="P-loop_NTPase"/>
</dbReference>
<protein>
    <submittedName>
        <fullName evidence="3">DNA replication protein DnaC</fullName>
    </submittedName>
</protein>
<evidence type="ECO:0000313" key="2">
    <source>
        <dbReference type="EMBL" id="SCT27163.1"/>
    </source>
</evidence>
<keyword evidence="4" id="KW-1185">Reference proteome</keyword>
<proteinExistence type="predicted"/>
<dbReference type="AlphaFoldDB" id="A0A1D4PW56"/>
<dbReference type="Gene3D" id="3.40.50.300">
    <property type="entry name" value="P-loop containing nucleotide triphosphate hydrolases"/>
    <property type="match status" value="1"/>
</dbReference>
<evidence type="ECO:0000313" key="3">
    <source>
        <dbReference type="EMBL" id="SCT34731.1"/>
    </source>
</evidence>
<dbReference type="Pfam" id="PF01695">
    <property type="entry name" value="IstB_IS21"/>
    <property type="match status" value="1"/>
</dbReference>
<name>A0A1D4PW56_9STAP</name>